<proteinExistence type="predicted"/>
<reference evidence="1" key="1">
    <citation type="journal article" date="2020" name="Stud. Mycol.">
        <title>101 Dothideomycetes genomes: a test case for predicting lifestyles and emergence of pathogens.</title>
        <authorList>
            <person name="Haridas S."/>
            <person name="Albert R."/>
            <person name="Binder M."/>
            <person name="Bloem J."/>
            <person name="Labutti K."/>
            <person name="Salamov A."/>
            <person name="Andreopoulos B."/>
            <person name="Baker S."/>
            <person name="Barry K."/>
            <person name="Bills G."/>
            <person name="Bluhm B."/>
            <person name="Cannon C."/>
            <person name="Castanera R."/>
            <person name="Culley D."/>
            <person name="Daum C."/>
            <person name="Ezra D."/>
            <person name="Gonzalez J."/>
            <person name="Henrissat B."/>
            <person name="Kuo A."/>
            <person name="Liang C."/>
            <person name="Lipzen A."/>
            <person name="Lutzoni F."/>
            <person name="Magnuson J."/>
            <person name="Mondo S."/>
            <person name="Nolan M."/>
            <person name="Ohm R."/>
            <person name="Pangilinan J."/>
            <person name="Park H.-J."/>
            <person name="Ramirez L."/>
            <person name="Alfaro M."/>
            <person name="Sun H."/>
            <person name="Tritt A."/>
            <person name="Yoshinaga Y."/>
            <person name="Zwiers L.-H."/>
            <person name="Turgeon B."/>
            <person name="Goodwin S."/>
            <person name="Spatafora J."/>
            <person name="Crous P."/>
            <person name="Grigoriev I."/>
        </authorList>
    </citation>
    <scope>NUCLEOTIDE SEQUENCE</scope>
    <source>
        <strain evidence="1">CBS 525.71</strain>
    </source>
</reference>
<protein>
    <submittedName>
        <fullName evidence="1">Uncharacterized protein</fullName>
    </submittedName>
</protein>
<gene>
    <name evidence="1" type="ORF">BU25DRAFT_495789</name>
</gene>
<sequence>MFGLHGGCLDAFLMEGSDADIELIETRHETVAVQAAEGYPKVSGNTGCCFVTANSGYMTDLFPVTNVGEIPRITSLAWRTAGSGTPGPVLVDFPIDVLFTPMENESIAWGNTILRAGCEASRKAMDPRYQLTWYSRRSE</sequence>
<name>A0ACB6RHC8_9PLEO</name>
<accession>A0ACB6RHC8</accession>
<organism evidence="1 2">
    <name type="scientific">Macroventuria anomochaeta</name>
    <dbReference type="NCBI Taxonomy" id="301207"/>
    <lineage>
        <taxon>Eukaryota</taxon>
        <taxon>Fungi</taxon>
        <taxon>Dikarya</taxon>
        <taxon>Ascomycota</taxon>
        <taxon>Pezizomycotina</taxon>
        <taxon>Dothideomycetes</taxon>
        <taxon>Pleosporomycetidae</taxon>
        <taxon>Pleosporales</taxon>
        <taxon>Pleosporineae</taxon>
        <taxon>Didymellaceae</taxon>
        <taxon>Macroventuria</taxon>
    </lineage>
</organism>
<dbReference type="EMBL" id="MU006756">
    <property type="protein sequence ID" value="KAF2621350.1"/>
    <property type="molecule type" value="Genomic_DNA"/>
</dbReference>
<keyword evidence="2" id="KW-1185">Reference proteome</keyword>
<evidence type="ECO:0000313" key="1">
    <source>
        <dbReference type="EMBL" id="KAF2621350.1"/>
    </source>
</evidence>
<evidence type="ECO:0000313" key="2">
    <source>
        <dbReference type="Proteomes" id="UP000799754"/>
    </source>
</evidence>
<dbReference type="Proteomes" id="UP000799754">
    <property type="component" value="Unassembled WGS sequence"/>
</dbReference>
<comment type="caution">
    <text evidence="1">The sequence shown here is derived from an EMBL/GenBank/DDBJ whole genome shotgun (WGS) entry which is preliminary data.</text>
</comment>